<accession>A0ABP6GS19</accession>
<organism evidence="2 3">
    <name type="scientific">Actinocorallia aurantiaca</name>
    <dbReference type="NCBI Taxonomy" id="46204"/>
    <lineage>
        <taxon>Bacteria</taxon>
        <taxon>Bacillati</taxon>
        <taxon>Actinomycetota</taxon>
        <taxon>Actinomycetes</taxon>
        <taxon>Streptosporangiales</taxon>
        <taxon>Thermomonosporaceae</taxon>
        <taxon>Actinocorallia</taxon>
    </lineage>
</organism>
<dbReference type="Pfam" id="PF12746">
    <property type="entry name" value="GNAT_acetyltran"/>
    <property type="match status" value="1"/>
</dbReference>
<protein>
    <submittedName>
        <fullName evidence="2">GNAT family N-acetyltransferase</fullName>
    </submittedName>
</protein>
<evidence type="ECO:0000313" key="3">
    <source>
        <dbReference type="Proteomes" id="UP001501842"/>
    </source>
</evidence>
<dbReference type="PROSITE" id="PS51186">
    <property type="entry name" value="GNAT"/>
    <property type="match status" value="1"/>
</dbReference>
<dbReference type="InterPro" id="IPR016181">
    <property type="entry name" value="Acyl_CoA_acyltransferase"/>
</dbReference>
<gene>
    <name evidence="2" type="ORF">GCM10010439_30990</name>
</gene>
<name>A0ABP6GS19_9ACTN</name>
<reference evidence="3" key="1">
    <citation type="journal article" date="2019" name="Int. J. Syst. Evol. Microbiol.">
        <title>The Global Catalogue of Microorganisms (GCM) 10K type strain sequencing project: providing services to taxonomists for standard genome sequencing and annotation.</title>
        <authorList>
            <consortium name="The Broad Institute Genomics Platform"/>
            <consortium name="The Broad Institute Genome Sequencing Center for Infectious Disease"/>
            <person name="Wu L."/>
            <person name="Ma J."/>
        </authorList>
    </citation>
    <scope>NUCLEOTIDE SEQUENCE [LARGE SCALE GENOMIC DNA]</scope>
    <source>
        <strain evidence="3">JCM 8201</strain>
    </source>
</reference>
<keyword evidence="3" id="KW-1185">Reference proteome</keyword>
<dbReference type="Gene3D" id="3.40.630.30">
    <property type="match status" value="1"/>
</dbReference>
<sequence>MVLPAYGSIMIELSDKEKIRDWFRPEVPGPLIGPHVMRTGHGRILVDDPAEPGTVLAETGGGNYDLSGDPAGLDCDKLPHGFYRTDEDFAPLLAERSGELHRWPRVVHELTGEPKPVPHVAAGLRLLGPGDTAGLEALSPELRWITETWGGHAAAAASGLAVGAFVHGRLVSVALPFYCGERYEDLGVITEAGHRGRGLSAACAARVVEGVLRRGRRPSWSTSPDNLGSLRVAAKLGFRLVREDHLYVTGFPPPPAS</sequence>
<proteinExistence type="predicted"/>
<dbReference type="Proteomes" id="UP001501842">
    <property type="component" value="Unassembled WGS sequence"/>
</dbReference>
<dbReference type="InterPro" id="IPR000182">
    <property type="entry name" value="GNAT_dom"/>
</dbReference>
<dbReference type="InterPro" id="IPR027365">
    <property type="entry name" value="GNAT_acetyltra_YdfB-like"/>
</dbReference>
<evidence type="ECO:0000313" key="2">
    <source>
        <dbReference type="EMBL" id="GAA2726889.1"/>
    </source>
</evidence>
<dbReference type="SUPFAM" id="SSF55729">
    <property type="entry name" value="Acyl-CoA N-acyltransferases (Nat)"/>
    <property type="match status" value="1"/>
</dbReference>
<evidence type="ECO:0000259" key="1">
    <source>
        <dbReference type="PROSITE" id="PS51186"/>
    </source>
</evidence>
<feature type="domain" description="N-acetyltransferase" evidence="1">
    <location>
        <begin position="122"/>
        <end position="254"/>
    </location>
</feature>
<comment type="caution">
    <text evidence="2">The sequence shown here is derived from an EMBL/GenBank/DDBJ whole genome shotgun (WGS) entry which is preliminary data.</text>
</comment>
<dbReference type="EMBL" id="BAAATZ010000012">
    <property type="protein sequence ID" value="GAA2726889.1"/>
    <property type="molecule type" value="Genomic_DNA"/>
</dbReference>